<keyword evidence="6" id="KW-0496">Mitochondrion</keyword>
<dbReference type="PANTHER" id="PTHR21622">
    <property type="entry name" value="COILED-COIL-HELIX-COILED-COIL-HELIX DOMAIN CONTAINING 4"/>
    <property type="match status" value="1"/>
</dbReference>
<evidence type="ECO:0000256" key="4">
    <source>
        <dbReference type="ARBA" id="ARBA00023002"/>
    </source>
</evidence>
<dbReference type="InterPro" id="IPR039289">
    <property type="entry name" value="CHCHD4"/>
</dbReference>
<dbReference type="Gene3D" id="1.10.287.2900">
    <property type="match status" value="1"/>
</dbReference>
<dbReference type="PROSITE" id="PS51808">
    <property type="entry name" value="CHCH"/>
    <property type="match status" value="1"/>
</dbReference>
<comment type="subcellular location">
    <subcellularLocation>
        <location evidence="1">Mitochondrion</location>
    </subcellularLocation>
</comment>
<feature type="region of interest" description="Disordered" evidence="9">
    <location>
        <begin position="105"/>
        <end position="144"/>
    </location>
</feature>
<reference evidence="11" key="1">
    <citation type="submission" date="2023-07" db="EMBL/GenBank/DDBJ databases">
        <title>Chromosome-level genome assembly of Artemia franciscana.</title>
        <authorList>
            <person name="Jo E."/>
        </authorList>
    </citation>
    <scope>NUCLEOTIDE SEQUENCE</scope>
    <source>
        <tissue evidence="11">Whole body</tissue>
    </source>
</reference>
<evidence type="ECO:0000259" key="10">
    <source>
        <dbReference type="Pfam" id="PF06747"/>
    </source>
</evidence>
<dbReference type="GO" id="GO:0045041">
    <property type="term" value="P:protein import into mitochondrial intermembrane space"/>
    <property type="evidence" value="ECO:0007669"/>
    <property type="project" value="InterPro"/>
</dbReference>
<name>A0AA88KTV3_ARTSF</name>
<protein>
    <recommendedName>
        <fullName evidence="10">CHCH domain-containing protein</fullName>
    </recommendedName>
</protein>
<keyword evidence="4" id="KW-0560">Oxidoreductase</keyword>
<keyword evidence="7" id="KW-1015">Disulfide bond</keyword>
<evidence type="ECO:0000256" key="2">
    <source>
        <dbReference type="ARBA" id="ARBA00022448"/>
    </source>
</evidence>
<feature type="domain" description="CHCH" evidence="10">
    <location>
        <begin position="60"/>
        <end position="96"/>
    </location>
</feature>
<dbReference type="Pfam" id="PF06747">
    <property type="entry name" value="CHCH"/>
    <property type="match status" value="1"/>
</dbReference>
<keyword evidence="8" id="KW-0676">Redox-active center</keyword>
<organism evidence="11 12">
    <name type="scientific">Artemia franciscana</name>
    <name type="common">Brine shrimp</name>
    <name type="synonym">Artemia sanfranciscana</name>
    <dbReference type="NCBI Taxonomy" id="6661"/>
    <lineage>
        <taxon>Eukaryota</taxon>
        <taxon>Metazoa</taxon>
        <taxon>Ecdysozoa</taxon>
        <taxon>Arthropoda</taxon>
        <taxon>Crustacea</taxon>
        <taxon>Branchiopoda</taxon>
        <taxon>Anostraca</taxon>
        <taxon>Artemiidae</taxon>
        <taxon>Artemia</taxon>
    </lineage>
</organism>
<keyword evidence="12" id="KW-1185">Reference proteome</keyword>
<evidence type="ECO:0000256" key="6">
    <source>
        <dbReference type="ARBA" id="ARBA00023128"/>
    </source>
</evidence>
<dbReference type="EMBL" id="JAVRJZ010001049">
    <property type="protein sequence ID" value="KAK2701999.1"/>
    <property type="molecule type" value="Genomic_DNA"/>
</dbReference>
<evidence type="ECO:0000256" key="1">
    <source>
        <dbReference type="ARBA" id="ARBA00004173"/>
    </source>
</evidence>
<gene>
    <name evidence="11" type="ORF">QYM36_019386</name>
</gene>
<evidence type="ECO:0000256" key="8">
    <source>
        <dbReference type="ARBA" id="ARBA00023284"/>
    </source>
</evidence>
<dbReference type="AlphaFoldDB" id="A0AA88KTV3"/>
<feature type="compositionally biased region" description="Acidic residues" evidence="9">
    <location>
        <begin position="107"/>
        <end position="123"/>
    </location>
</feature>
<keyword evidence="2" id="KW-0813">Transport</keyword>
<evidence type="ECO:0000313" key="12">
    <source>
        <dbReference type="Proteomes" id="UP001187531"/>
    </source>
</evidence>
<evidence type="ECO:0000256" key="3">
    <source>
        <dbReference type="ARBA" id="ARBA00022927"/>
    </source>
</evidence>
<sequence>MSYCRDFGKDKVVFIDEEEAKQTSQVTLSEDQEEGQGLILENGDINWNCPCLGGMATGPCGVEFREAFSCFHFSKAEPKGTDCYEAFSKMQDCMSQYPSLYAREINSEEEEQSLDTLISEEETTSAGKSESNSDKTSVEDTSSS</sequence>
<keyword evidence="5" id="KW-0811">Translocation</keyword>
<dbReference type="GO" id="GO:0005758">
    <property type="term" value="C:mitochondrial intermembrane space"/>
    <property type="evidence" value="ECO:0007669"/>
    <property type="project" value="TreeGrafter"/>
</dbReference>
<dbReference type="PANTHER" id="PTHR21622:SF0">
    <property type="entry name" value="COILED-COIL-HELIX-COILED-COIL-HELIX DOMAIN CONTAINING 4"/>
    <property type="match status" value="1"/>
</dbReference>
<keyword evidence="3" id="KW-0653">Protein transport</keyword>
<evidence type="ECO:0000256" key="5">
    <source>
        <dbReference type="ARBA" id="ARBA00023010"/>
    </source>
</evidence>
<dbReference type="Proteomes" id="UP001187531">
    <property type="component" value="Unassembled WGS sequence"/>
</dbReference>
<evidence type="ECO:0000256" key="9">
    <source>
        <dbReference type="SAM" id="MobiDB-lite"/>
    </source>
</evidence>
<evidence type="ECO:0000256" key="7">
    <source>
        <dbReference type="ARBA" id="ARBA00023157"/>
    </source>
</evidence>
<comment type="caution">
    <text evidence="11">The sequence shown here is derived from an EMBL/GenBank/DDBJ whole genome shotgun (WGS) entry which is preliminary data.</text>
</comment>
<accession>A0AA88KTV3</accession>
<dbReference type="InterPro" id="IPR010625">
    <property type="entry name" value="CHCH"/>
</dbReference>
<proteinExistence type="predicted"/>
<dbReference type="GO" id="GO:0015035">
    <property type="term" value="F:protein-disulfide reductase activity"/>
    <property type="evidence" value="ECO:0007669"/>
    <property type="project" value="InterPro"/>
</dbReference>
<evidence type="ECO:0000313" key="11">
    <source>
        <dbReference type="EMBL" id="KAK2701999.1"/>
    </source>
</evidence>